<accession>A0A6N9TVL6</accession>
<evidence type="ECO:0000313" key="1">
    <source>
        <dbReference type="EMBL" id="NDY43467.1"/>
    </source>
</evidence>
<comment type="caution">
    <text evidence="1">The sequence shown here is derived from an EMBL/GenBank/DDBJ whole genome shotgun (WGS) entry which is preliminary data.</text>
</comment>
<reference evidence="1 2" key="1">
    <citation type="submission" date="2020-02" db="EMBL/GenBank/DDBJ databases">
        <title>Comparative genomics of sulfur disproportionating microorganisms.</title>
        <authorList>
            <person name="Ward L.M."/>
            <person name="Bertran E."/>
            <person name="Johnston D.T."/>
        </authorList>
    </citation>
    <scope>NUCLEOTIDE SEQUENCE [LARGE SCALE GENOMIC DNA]</scope>
    <source>
        <strain evidence="1 2">DSM 100025</strain>
    </source>
</reference>
<protein>
    <submittedName>
        <fullName evidence="1">SHOCT domain-containing protein</fullName>
    </submittedName>
</protein>
<gene>
    <name evidence="1" type="ORF">G3N55_11515</name>
</gene>
<sequence>METAVLLGFAAGIVVGLVLAWWRHARSGGGGVSCLLKGPARLLRERFERGEITRAEYEAKMRYLAECG</sequence>
<evidence type="ECO:0000313" key="2">
    <source>
        <dbReference type="Proteomes" id="UP000469346"/>
    </source>
</evidence>
<dbReference type="Proteomes" id="UP000469346">
    <property type="component" value="Unassembled WGS sequence"/>
</dbReference>
<name>A0A6N9TVL6_DISTH</name>
<keyword evidence="2" id="KW-1185">Reference proteome</keyword>
<proteinExistence type="predicted"/>
<organism evidence="1 2">
    <name type="scientific">Dissulfurirhabdus thermomarina</name>
    <dbReference type="NCBI Taxonomy" id="1765737"/>
    <lineage>
        <taxon>Bacteria</taxon>
        <taxon>Deltaproteobacteria</taxon>
        <taxon>Dissulfurirhabdaceae</taxon>
        <taxon>Dissulfurirhabdus</taxon>
    </lineage>
</organism>
<dbReference type="AlphaFoldDB" id="A0A6N9TVL6"/>
<dbReference type="EMBL" id="JAAGRR010000180">
    <property type="protein sequence ID" value="NDY43467.1"/>
    <property type="molecule type" value="Genomic_DNA"/>
</dbReference>
<dbReference type="RefSeq" id="WP_163299704.1">
    <property type="nucleotide sequence ID" value="NZ_JAAGRR010000180.1"/>
</dbReference>